<dbReference type="GO" id="GO:0016020">
    <property type="term" value="C:membrane"/>
    <property type="evidence" value="ECO:0007669"/>
    <property type="project" value="UniProtKB-SubCell"/>
</dbReference>
<gene>
    <name evidence="6" type="ORF">B0J15DRAFT_397754</name>
</gene>
<feature type="transmembrane region" description="Helical" evidence="5">
    <location>
        <begin position="33"/>
        <end position="53"/>
    </location>
</feature>
<feature type="transmembrane region" description="Helical" evidence="5">
    <location>
        <begin position="90"/>
        <end position="110"/>
    </location>
</feature>
<accession>A0A9P9HAJ3</accession>
<dbReference type="Pfam" id="PF04479">
    <property type="entry name" value="RTA1"/>
    <property type="match status" value="1"/>
</dbReference>
<keyword evidence="7" id="KW-1185">Reference proteome</keyword>
<keyword evidence="2 5" id="KW-0812">Transmembrane</keyword>
<evidence type="ECO:0000256" key="2">
    <source>
        <dbReference type="ARBA" id="ARBA00022692"/>
    </source>
</evidence>
<comment type="subcellular location">
    <subcellularLocation>
        <location evidence="1">Membrane</location>
        <topology evidence="1">Multi-pass membrane protein</topology>
    </subcellularLocation>
</comment>
<organism evidence="6 7">
    <name type="scientific">Fusarium solani</name>
    <name type="common">Filamentous fungus</name>
    <dbReference type="NCBI Taxonomy" id="169388"/>
    <lineage>
        <taxon>Eukaryota</taxon>
        <taxon>Fungi</taxon>
        <taxon>Dikarya</taxon>
        <taxon>Ascomycota</taxon>
        <taxon>Pezizomycotina</taxon>
        <taxon>Sordariomycetes</taxon>
        <taxon>Hypocreomycetidae</taxon>
        <taxon>Hypocreales</taxon>
        <taxon>Nectriaceae</taxon>
        <taxon>Fusarium</taxon>
        <taxon>Fusarium solani species complex</taxon>
    </lineage>
</organism>
<dbReference type="EMBL" id="JAGTJS010000011">
    <property type="protein sequence ID" value="KAH7253044.1"/>
    <property type="molecule type" value="Genomic_DNA"/>
</dbReference>
<evidence type="ECO:0000256" key="1">
    <source>
        <dbReference type="ARBA" id="ARBA00004141"/>
    </source>
</evidence>
<evidence type="ECO:0000313" key="7">
    <source>
        <dbReference type="Proteomes" id="UP000736672"/>
    </source>
</evidence>
<reference evidence="6" key="1">
    <citation type="journal article" date="2021" name="Nat. Commun.">
        <title>Genetic determinants of endophytism in the Arabidopsis root mycobiome.</title>
        <authorList>
            <person name="Mesny F."/>
            <person name="Miyauchi S."/>
            <person name="Thiergart T."/>
            <person name="Pickel B."/>
            <person name="Atanasova L."/>
            <person name="Karlsson M."/>
            <person name="Huettel B."/>
            <person name="Barry K.W."/>
            <person name="Haridas S."/>
            <person name="Chen C."/>
            <person name="Bauer D."/>
            <person name="Andreopoulos W."/>
            <person name="Pangilinan J."/>
            <person name="LaButti K."/>
            <person name="Riley R."/>
            <person name="Lipzen A."/>
            <person name="Clum A."/>
            <person name="Drula E."/>
            <person name="Henrissat B."/>
            <person name="Kohler A."/>
            <person name="Grigoriev I.V."/>
            <person name="Martin F.M."/>
            <person name="Hacquard S."/>
        </authorList>
    </citation>
    <scope>NUCLEOTIDE SEQUENCE</scope>
    <source>
        <strain evidence="6">FSSC 5 MPI-SDFR-AT-0091</strain>
    </source>
</reference>
<feature type="transmembrane region" description="Helical" evidence="5">
    <location>
        <begin position="247"/>
        <end position="267"/>
    </location>
</feature>
<name>A0A9P9HAJ3_FUSSL</name>
<evidence type="ECO:0000313" key="6">
    <source>
        <dbReference type="EMBL" id="KAH7253044.1"/>
    </source>
</evidence>
<dbReference type="PANTHER" id="PTHR31465">
    <property type="entry name" value="PROTEIN RTA1-RELATED"/>
    <property type="match status" value="1"/>
</dbReference>
<evidence type="ECO:0000256" key="4">
    <source>
        <dbReference type="ARBA" id="ARBA00023136"/>
    </source>
</evidence>
<proteinExistence type="predicted"/>
<dbReference type="AlphaFoldDB" id="A0A9P9HAJ3"/>
<comment type="caution">
    <text evidence="6">The sequence shown here is derived from an EMBL/GenBank/DDBJ whole genome shotgun (WGS) entry which is preliminary data.</text>
</comment>
<sequence length="296" mass="32747">MSQVLFNKTKPPFSPIVNGTQIVFFEYRPNEGAAWTFVVLFGLSAVVHLGLLGWLRAWHFLPLTLGVIGEAFGYYGRVQAHSKPNIAGPFIMQNILILGAAPLIAATVYMTLGRYIRVFQIRDRILIPPRLMTVFFVTVDLGCFVTQVFGSAAPASGDPKGIALGRTLIISGLIVQLAALSLFLIITSVSHRLVRTSRADYKMTGMLNASRYFQATYLVGGAMMVRSLVRGIEYLQGEGGYIISHEVFIYALDAAPMVFVAAVYVFIHPGKLLRDAQHLKGESERLEMSDYERLTH</sequence>
<keyword evidence="3 5" id="KW-1133">Transmembrane helix</keyword>
<feature type="transmembrane region" description="Helical" evidence="5">
    <location>
        <begin position="131"/>
        <end position="149"/>
    </location>
</feature>
<dbReference type="OrthoDB" id="3358017at2759"/>
<feature type="transmembrane region" description="Helical" evidence="5">
    <location>
        <begin position="60"/>
        <end position="78"/>
    </location>
</feature>
<feature type="transmembrane region" description="Helical" evidence="5">
    <location>
        <begin position="169"/>
        <end position="194"/>
    </location>
</feature>
<protein>
    <submittedName>
        <fullName evidence="6">RTA1 protein</fullName>
    </submittedName>
</protein>
<dbReference type="PANTHER" id="PTHR31465:SF17">
    <property type="entry name" value="DOMAIN PROTEIN, PUTATIVE (AFU_ORTHOLOGUE AFUA_5G09900)-RELATED"/>
    <property type="match status" value="1"/>
</dbReference>
<dbReference type="Proteomes" id="UP000736672">
    <property type="component" value="Unassembled WGS sequence"/>
</dbReference>
<feature type="transmembrane region" description="Helical" evidence="5">
    <location>
        <begin position="215"/>
        <end position="235"/>
    </location>
</feature>
<evidence type="ECO:0000256" key="3">
    <source>
        <dbReference type="ARBA" id="ARBA00022989"/>
    </source>
</evidence>
<evidence type="ECO:0000256" key="5">
    <source>
        <dbReference type="SAM" id="Phobius"/>
    </source>
</evidence>
<dbReference type="InterPro" id="IPR007568">
    <property type="entry name" value="RTA1"/>
</dbReference>
<keyword evidence="4 5" id="KW-0472">Membrane</keyword>